<comment type="similarity">
    <text evidence="2 5">Belongs to the sulfotransferase 1 family.</text>
</comment>
<protein>
    <recommendedName>
        <fullName evidence="5">Sulfotransferase</fullName>
        <ecNumber evidence="5">2.8.2.-</ecNumber>
    </recommendedName>
</protein>
<keyword evidence="3" id="KW-0963">Cytoplasm</keyword>
<comment type="subcellular location">
    <subcellularLocation>
        <location evidence="1">Cytoplasm</location>
    </subcellularLocation>
</comment>
<dbReference type="SUPFAM" id="SSF52540">
    <property type="entry name" value="P-loop containing nucleoside triphosphate hydrolases"/>
    <property type="match status" value="1"/>
</dbReference>
<evidence type="ECO:0000256" key="4">
    <source>
        <dbReference type="ARBA" id="ARBA00022679"/>
    </source>
</evidence>
<dbReference type="Gene3D" id="3.40.50.300">
    <property type="entry name" value="P-loop containing nucleotide triphosphate hydrolases"/>
    <property type="match status" value="1"/>
</dbReference>
<proteinExistence type="inferred from homology"/>
<dbReference type="GeneID" id="129343340"/>
<evidence type="ECO:0000313" key="7">
    <source>
        <dbReference type="Proteomes" id="UP001190640"/>
    </source>
</evidence>
<dbReference type="GO" id="GO:0005737">
    <property type="term" value="C:cytoplasm"/>
    <property type="evidence" value="ECO:0007669"/>
    <property type="project" value="UniProtKB-SubCell"/>
</dbReference>
<reference evidence="8" key="1">
    <citation type="submission" date="2025-08" db="UniProtKB">
        <authorList>
            <consortium name="RefSeq"/>
        </authorList>
    </citation>
    <scope>IDENTIFICATION</scope>
    <source>
        <tissue evidence="8">Blood</tissue>
    </source>
</reference>
<evidence type="ECO:0000313" key="8">
    <source>
        <dbReference type="RefSeq" id="XP_054855482.1"/>
    </source>
</evidence>
<dbReference type="FunFam" id="3.40.50.300:FF:000433">
    <property type="entry name" value="Estrogen sulfotransferase"/>
    <property type="match status" value="1"/>
</dbReference>
<evidence type="ECO:0000259" key="6">
    <source>
        <dbReference type="Pfam" id="PF00685"/>
    </source>
</evidence>
<organism evidence="7 8">
    <name type="scientific">Eublepharis macularius</name>
    <name type="common">Leopard gecko</name>
    <name type="synonym">Cyrtodactylus macularius</name>
    <dbReference type="NCBI Taxonomy" id="481883"/>
    <lineage>
        <taxon>Eukaryota</taxon>
        <taxon>Metazoa</taxon>
        <taxon>Chordata</taxon>
        <taxon>Craniata</taxon>
        <taxon>Vertebrata</taxon>
        <taxon>Euteleostomi</taxon>
        <taxon>Lepidosauria</taxon>
        <taxon>Squamata</taxon>
        <taxon>Bifurcata</taxon>
        <taxon>Gekkota</taxon>
        <taxon>Eublepharidae</taxon>
        <taxon>Eublepharinae</taxon>
        <taxon>Eublepharis</taxon>
    </lineage>
</organism>
<name>A0AA97LKV1_EUBMA</name>
<keyword evidence="7" id="KW-1185">Reference proteome</keyword>
<gene>
    <name evidence="8" type="primary">LOC129343340</name>
</gene>
<feature type="domain" description="Sulfotransferase" evidence="6">
    <location>
        <begin position="35"/>
        <end position="279"/>
    </location>
</feature>
<dbReference type="RefSeq" id="XP_054855482.1">
    <property type="nucleotide sequence ID" value="XM_054999507.1"/>
</dbReference>
<keyword evidence="4 5" id="KW-0808">Transferase</keyword>
<dbReference type="InterPro" id="IPR000863">
    <property type="entry name" value="Sulfotransferase_dom"/>
</dbReference>
<dbReference type="Pfam" id="PF00685">
    <property type="entry name" value="Sulfotransfer_1"/>
    <property type="match status" value="1"/>
</dbReference>
<dbReference type="GO" id="GO:0008146">
    <property type="term" value="F:sulfotransferase activity"/>
    <property type="evidence" value="ECO:0007669"/>
    <property type="project" value="InterPro"/>
</dbReference>
<dbReference type="EC" id="2.8.2.-" evidence="5"/>
<dbReference type="InterPro" id="IPR027417">
    <property type="entry name" value="P-loop_NTPase"/>
</dbReference>
<evidence type="ECO:0000256" key="5">
    <source>
        <dbReference type="RuleBase" id="RU361155"/>
    </source>
</evidence>
<evidence type="ECO:0000256" key="3">
    <source>
        <dbReference type="ARBA" id="ARBA00022490"/>
    </source>
</evidence>
<evidence type="ECO:0000256" key="1">
    <source>
        <dbReference type="ARBA" id="ARBA00004496"/>
    </source>
</evidence>
<accession>A0AA97LKV1</accession>
<sequence length="286" mass="33536">MSSVTYFTYKGILFPTVEYAAEDLAYLENEFQVLDDDTITLSYPKSGTHWMLEILGLIQHNGDPTWVRSSPVVERSPWIEIVPGLKTALKYPPPRLLACHLPVQLFPKSFLQSKAKVIYVIRNPKDVLISLFYFTRIIKIWKESGTLEEYLQTFFSGNLPYGSWFDHVKGWMALKDRPNFFFITYEEMHQDLRGCVEKVCHFLGKELNKQQIDSVVENASFQKMRENKMCNGSLLPHHILDKKKGQLLRKGICEDWKNHLTPKQEELFDRVYQEKMRDMSVAFPWD</sequence>
<dbReference type="Proteomes" id="UP001190640">
    <property type="component" value="Chromosome 15"/>
</dbReference>
<dbReference type="PANTHER" id="PTHR11783">
    <property type="entry name" value="SULFOTRANSFERASE SULT"/>
    <property type="match status" value="1"/>
</dbReference>
<dbReference type="AlphaFoldDB" id="A0AA97LKV1"/>
<evidence type="ECO:0000256" key="2">
    <source>
        <dbReference type="ARBA" id="ARBA00005771"/>
    </source>
</evidence>
<dbReference type="KEGG" id="emc:129343340"/>